<keyword evidence="1" id="KW-0812">Transmembrane</keyword>
<dbReference type="PANTHER" id="PTHR33979:SF2">
    <property type="entry name" value="PEPTIDASE M50B-LIKE-DOMAIN-CONTAINING PROTEIN"/>
    <property type="match status" value="1"/>
</dbReference>
<organism evidence="2 3">
    <name type="scientific">Entotheonella factor</name>
    <dbReference type="NCBI Taxonomy" id="1429438"/>
    <lineage>
        <taxon>Bacteria</taxon>
        <taxon>Pseudomonadati</taxon>
        <taxon>Nitrospinota/Tectimicrobiota group</taxon>
        <taxon>Candidatus Tectimicrobiota</taxon>
        <taxon>Candidatus Entotheonellia</taxon>
        <taxon>Candidatus Entotheonellales</taxon>
        <taxon>Candidatus Entotheonellaceae</taxon>
        <taxon>Candidatus Entotheonella</taxon>
    </lineage>
</organism>
<proteinExistence type="predicted"/>
<keyword evidence="3" id="KW-1185">Reference proteome</keyword>
<evidence type="ECO:0000256" key="1">
    <source>
        <dbReference type="SAM" id="Phobius"/>
    </source>
</evidence>
<dbReference type="PATRIC" id="fig|1429438.4.peg.2418"/>
<evidence type="ECO:0000313" key="2">
    <source>
        <dbReference type="EMBL" id="ETX00218.1"/>
    </source>
</evidence>
<accession>W4LQG5</accession>
<name>W4LQG5_ENTF1</name>
<reference evidence="2 3" key="1">
    <citation type="journal article" date="2014" name="Nature">
        <title>An environmental bacterial taxon with a large and distinct metabolic repertoire.</title>
        <authorList>
            <person name="Wilson M.C."/>
            <person name="Mori T."/>
            <person name="Ruckert C."/>
            <person name="Uria A.R."/>
            <person name="Helf M.J."/>
            <person name="Takada K."/>
            <person name="Gernert C."/>
            <person name="Steffens U.A."/>
            <person name="Heycke N."/>
            <person name="Schmitt S."/>
            <person name="Rinke C."/>
            <person name="Helfrich E.J."/>
            <person name="Brachmann A.O."/>
            <person name="Gurgui C."/>
            <person name="Wakimoto T."/>
            <person name="Kracht M."/>
            <person name="Crusemann M."/>
            <person name="Hentschel U."/>
            <person name="Abe I."/>
            <person name="Matsunaga S."/>
            <person name="Kalinowski J."/>
            <person name="Takeyama H."/>
            <person name="Piel J."/>
        </authorList>
    </citation>
    <scope>NUCLEOTIDE SEQUENCE [LARGE SCALE GENOMIC DNA]</scope>
    <source>
        <strain evidence="3">TSY1</strain>
    </source>
</reference>
<dbReference type="Pfam" id="PF13398">
    <property type="entry name" value="Peptidase_M50B"/>
    <property type="match status" value="1"/>
</dbReference>
<dbReference type="HOGENOM" id="CLU_066780_2_1_7"/>
<keyword evidence="1" id="KW-1133">Transmembrane helix</keyword>
<comment type="caution">
    <text evidence="2">The sequence shown here is derived from an EMBL/GenBank/DDBJ whole genome shotgun (WGS) entry which is preliminary data.</text>
</comment>
<feature type="transmembrane region" description="Helical" evidence="1">
    <location>
        <begin position="125"/>
        <end position="143"/>
    </location>
</feature>
<evidence type="ECO:0008006" key="4">
    <source>
        <dbReference type="Google" id="ProtNLM"/>
    </source>
</evidence>
<gene>
    <name evidence="2" type="ORF">ETSY1_12015</name>
</gene>
<evidence type="ECO:0000313" key="3">
    <source>
        <dbReference type="Proteomes" id="UP000019141"/>
    </source>
</evidence>
<feature type="transmembrane region" description="Helical" evidence="1">
    <location>
        <begin position="181"/>
        <end position="207"/>
    </location>
</feature>
<feature type="transmembrane region" description="Helical" evidence="1">
    <location>
        <begin position="148"/>
        <end position="166"/>
    </location>
</feature>
<protein>
    <recommendedName>
        <fullName evidence="4">M50 family peptidase</fullName>
    </recommendedName>
</protein>
<dbReference type="AlphaFoldDB" id="W4LQG5"/>
<dbReference type="InterPro" id="IPR049500">
    <property type="entry name" value="Peptidase_M50B-like"/>
</dbReference>
<dbReference type="Proteomes" id="UP000019141">
    <property type="component" value="Unassembled WGS sequence"/>
</dbReference>
<feature type="transmembrane region" description="Helical" evidence="1">
    <location>
        <begin position="102"/>
        <end position="119"/>
    </location>
</feature>
<feature type="transmembrane region" description="Helical" evidence="1">
    <location>
        <begin position="67"/>
        <end position="90"/>
    </location>
</feature>
<dbReference type="PANTHER" id="PTHR33979">
    <property type="entry name" value="OS02G0221600 PROTEIN"/>
    <property type="match status" value="1"/>
</dbReference>
<sequence length="217" mass="23674">MAKRVNLRKLAWFAAIALVSLLFWFSPLLAPLKIFVVFIHETGHALATLLTGGRVLSMEVTPWQSGYVRYLGGNALIIASAGYVGSALFGGIMLSLSGRRQWTQHIFTTLAIVFGVVTLCFVRNLFGLIFGLGTTAIFGLLAYKRFPFAVYIVDILAVMSSMYALYDLTDFLWIGARTDAAILAGITGVPAFVWALIWSAISLLVVYTAGKQALTRP</sequence>
<feature type="transmembrane region" description="Helical" evidence="1">
    <location>
        <begin position="12"/>
        <end position="39"/>
    </location>
</feature>
<keyword evidence="1" id="KW-0472">Membrane</keyword>
<dbReference type="EMBL" id="AZHW01000365">
    <property type="protein sequence ID" value="ETX00218.1"/>
    <property type="molecule type" value="Genomic_DNA"/>
</dbReference>